<dbReference type="AlphaFoldDB" id="A0A9E7PND0"/>
<evidence type="ECO:0000256" key="6">
    <source>
        <dbReference type="ARBA" id="ARBA00023274"/>
    </source>
</evidence>
<dbReference type="GO" id="GO:0005840">
    <property type="term" value="C:ribosome"/>
    <property type="evidence" value="ECO:0007669"/>
    <property type="project" value="UniProtKB-KW"/>
</dbReference>
<dbReference type="RefSeq" id="WP_257743591.1">
    <property type="nucleotide sequence ID" value="NZ_CP096115.1"/>
</dbReference>
<dbReference type="HAMAP" id="MF_01310">
    <property type="entry name" value="Ribosomal_uS11"/>
    <property type="match status" value="1"/>
</dbReference>
<evidence type="ECO:0000256" key="1">
    <source>
        <dbReference type="ARBA" id="ARBA00006194"/>
    </source>
</evidence>
<comment type="similarity">
    <text evidence="1 7 8">Belongs to the universal ribosomal protein uS11 family.</text>
</comment>
<dbReference type="PIRSF" id="PIRSF002131">
    <property type="entry name" value="Ribosomal_S11"/>
    <property type="match status" value="1"/>
</dbReference>
<dbReference type="GO" id="GO:0019843">
    <property type="term" value="F:rRNA binding"/>
    <property type="evidence" value="ECO:0007669"/>
    <property type="project" value="UniProtKB-UniRule"/>
</dbReference>
<dbReference type="Proteomes" id="UP001060368">
    <property type="component" value="Chromosome"/>
</dbReference>
<dbReference type="EMBL" id="CP096115">
    <property type="protein sequence ID" value="UUX93454.1"/>
    <property type="molecule type" value="Genomic_DNA"/>
</dbReference>
<evidence type="ECO:0000313" key="10">
    <source>
        <dbReference type="Proteomes" id="UP001060368"/>
    </source>
</evidence>
<gene>
    <name evidence="7" type="primary">rps11</name>
    <name evidence="9" type="ORF">L6E24_04845</name>
</gene>
<dbReference type="GO" id="GO:0003735">
    <property type="term" value="F:structural constituent of ribosome"/>
    <property type="evidence" value="ECO:0007669"/>
    <property type="project" value="UniProtKB-UniRule"/>
</dbReference>
<dbReference type="InterPro" id="IPR001971">
    <property type="entry name" value="Ribosomal_uS11"/>
</dbReference>
<comment type="subunit">
    <text evidence="2 7">Part of the 30S ribosomal subunit.</text>
</comment>
<comment type="function">
    <text evidence="7">Located on the platform of the 30S subunit.</text>
</comment>
<keyword evidence="3 7" id="KW-0699">rRNA-binding</keyword>
<evidence type="ECO:0000256" key="8">
    <source>
        <dbReference type="RuleBase" id="RU003629"/>
    </source>
</evidence>
<organism evidence="9 10">
    <name type="scientific">Methanoplanus endosymbiosus</name>
    <dbReference type="NCBI Taxonomy" id="33865"/>
    <lineage>
        <taxon>Archaea</taxon>
        <taxon>Methanobacteriati</taxon>
        <taxon>Methanobacteriota</taxon>
        <taxon>Stenosarchaea group</taxon>
        <taxon>Methanomicrobia</taxon>
        <taxon>Methanomicrobiales</taxon>
        <taxon>Methanomicrobiaceae</taxon>
        <taxon>Methanoplanus</taxon>
    </lineage>
</organism>
<dbReference type="GO" id="GO:0006412">
    <property type="term" value="P:translation"/>
    <property type="evidence" value="ECO:0007669"/>
    <property type="project" value="UniProtKB-UniRule"/>
</dbReference>
<dbReference type="SUPFAM" id="SSF53137">
    <property type="entry name" value="Translational machinery components"/>
    <property type="match status" value="1"/>
</dbReference>
<evidence type="ECO:0000313" key="9">
    <source>
        <dbReference type="EMBL" id="UUX93454.1"/>
    </source>
</evidence>
<keyword evidence="6 7" id="KW-0687">Ribonucleoprotein</keyword>
<dbReference type="NCBIfam" id="NF007176">
    <property type="entry name" value="PRK09607.1"/>
    <property type="match status" value="1"/>
</dbReference>
<keyword evidence="4 7" id="KW-0694">RNA-binding</keyword>
<dbReference type="PANTHER" id="PTHR11759">
    <property type="entry name" value="40S RIBOSOMAL PROTEIN S14/30S RIBOSOMAL PROTEIN S11"/>
    <property type="match status" value="1"/>
</dbReference>
<dbReference type="InterPro" id="IPR036967">
    <property type="entry name" value="Ribosomal_uS11_sf"/>
</dbReference>
<protein>
    <recommendedName>
        <fullName evidence="7">Small ribosomal subunit protein uS11</fullName>
    </recommendedName>
</protein>
<keyword evidence="10" id="KW-1185">Reference proteome</keyword>
<evidence type="ECO:0000256" key="4">
    <source>
        <dbReference type="ARBA" id="ARBA00022884"/>
    </source>
</evidence>
<dbReference type="PROSITE" id="PS00054">
    <property type="entry name" value="RIBOSOMAL_S11"/>
    <property type="match status" value="1"/>
</dbReference>
<dbReference type="KEGG" id="mend:L6E24_04845"/>
<keyword evidence="5 7" id="KW-0689">Ribosomal protein</keyword>
<dbReference type="Pfam" id="PF00411">
    <property type="entry name" value="Ribosomal_S11"/>
    <property type="match status" value="1"/>
</dbReference>
<dbReference type="FunFam" id="3.30.420.80:FF:000007">
    <property type="entry name" value="30S ribosomal protein S11"/>
    <property type="match status" value="1"/>
</dbReference>
<dbReference type="GO" id="GO:1990904">
    <property type="term" value="C:ribonucleoprotein complex"/>
    <property type="evidence" value="ECO:0007669"/>
    <property type="project" value="UniProtKB-KW"/>
</dbReference>
<dbReference type="NCBIfam" id="TIGR03628">
    <property type="entry name" value="arch_S11P"/>
    <property type="match status" value="1"/>
</dbReference>
<evidence type="ECO:0000256" key="2">
    <source>
        <dbReference type="ARBA" id="ARBA00011458"/>
    </source>
</evidence>
<dbReference type="InterPro" id="IPR019961">
    <property type="entry name" value="Ribosomal_uS11_archaeal"/>
</dbReference>
<evidence type="ECO:0000256" key="3">
    <source>
        <dbReference type="ARBA" id="ARBA00022730"/>
    </source>
</evidence>
<proteinExistence type="inferred from homology"/>
<accession>A0A9E7PND0</accession>
<dbReference type="Gene3D" id="3.30.420.80">
    <property type="entry name" value="Ribosomal protein S11"/>
    <property type="match status" value="1"/>
</dbReference>
<dbReference type="GeneID" id="74306999"/>
<evidence type="ECO:0000256" key="7">
    <source>
        <dbReference type="HAMAP-Rule" id="MF_01310"/>
    </source>
</evidence>
<sequence>MAEDSKEKWGVAHIFASFNNTVITVTDLSGAETVTKSSGGMVVKQARNESSPYAAMQMAINVANAAKDKGIVGVHVKVRAPGRGKQRSPGPGAQAAIRALARAGMRIGRIEDVTPVPHDSIRAKGGRRGRRV</sequence>
<evidence type="ECO:0000256" key="5">
    <source>
        <dbReference type="ARBA" id="ARBA00022980"/>
    </source>
</evidence>
<reference evidence="9" key="1">
    <citation type="submission" date="2022-04" db="EMBL/GenBank/DDBJ databases">
        <title>Complete genome of Methanoplanus endosymbiosus DSM 3599.</title>
        <authorList>
            <person name="Chen S.-C."/>
            <person name="You Y.-T."/>
            <person name="Zhou Y.-Z."/>
            <person name="Lai M.-C."/>
        </authorList>
    </citation>
    <scope>NUCLEOTIDE SEQUENCE</scope>
    <source>
        <strain evidence="9">DSM 3599</strain>
    </source>
</reference>
<dbReference type="InterPro" id="IPR018102">
    <property type="entry name" value="Ribosomal_uS11_CS"/>
</dbReference>
<name>A0A9E7PND0_9EURY</name>